<comment type="subcellular location">
    <subcellularLocation>
        <location evidence="1">Cell membrane</location>
        <topology evidence="1">Multi-pass membrane protein</topology>
    </subcellularLocation>
</comment>
<evidence type="ECO:0000256" key="6">
    <source>
        <dbReference type="ARBA" id="ARBA00023136"/>
    </source>
</evidence>
<dbReference type="PANTHER" id="PTHR40074">
    <property type="entry name" value="O-ACETYLTRANSFERASE WECH"/>
    <property type="match status" value="1"/>
</dbReference>
<keyword evidence="6 7" id="KW-0472">Membrane</keyword>
<comment type="caution">
    <text evidence="9">The sequence shown here is derived from an EMBL/GenBank/DDBJ whole genome shotgun (WGS) entry which is preliminary data.</text>
</comment>
<evidence type="ECO:0000259" key="8">
    <source>
        <dbReference type="Pfam" id="PF01757"/>
    </source>
</evidence>
<evidence type="ECO:0000256" key="3">
    <source>
        <dbReference type="ARBA" id="ARBA00022475"/>
    </source>
</evidence>
<evidence type="ECO:0000256" key="4">
    <source>
        <dbReference type="ARBA" id="ARBA00022692"/>
    </source>
</evidence>
<accession>A0ABS8CBQ6</accession>
<dbReference type="EMBL" id="JACDXW010000003">
    <property type="protein sequence ID" value="MCB5363466.1"/>
    <property type="molecule type" value="Genomic_DNA"/>
</dbReference>
<protein>
    <submittedName>
        <fullName evidence="9">Acyltransferase family protein</fullName>
    </submittedName>
</protein>
<evidence type="ECO:0000256" key="7">
    <source>
        <dbReference type="SAM" id="Phobius"/>
    </source>
</evidence>
<evidence type="ECO:0000256" key="5">
    <source>
        <dbReference type="ARBA" id="ARBA00022989"/>
    </source>
</evidence>
<gene>
    <name evidence="9" type="ORF">H0484_06860</name>
</gene>
<feature type="transmembrane region" description="Helical" evidence="7">
    <location>
        <begin position="241"/>
        <end position="263"/>
    </location>
</feature>
<sequence>MSVTQTDYGRLDAARWMAALAVVLLHCAAFPLTSTTDYGSTAWQWANVYDAATRWCVPVFVMISGALLLDPSKREGFRRFYQRRAIRILPAIVFWSALFLLWRAYIYRLEDASVDALDWLRLALSGEPYYHLWYLYMLVGLYLFTPCLRLLYSGSSVRQRLFMILVVFALATLQGLHREISGSGYGFFLVWFLPYIGYFMAGRMMFEGQLRLPLPGLVFVLAAALTAAGASALTTSESLNVYFYDAFSLTVPWMSLAVFQLILNARRLPRLPAVIPLTFGIYLVHPVFLDIGKQTGWYAPQASTVWQVPLTALIVFGLSMATVWVLRQVPGFTRLT</sequence>
<dbReference type="Proteomes" id="UP000776983">
    <property type="component" value="Unassembled WGS sequence"/>
</dbReference>
<feature type="transmembrane region" description="Helical" evidence="7">
    <location>
        <begin position="214"/>
        <end position="235"/>
    </location>
</feature>
<name>A0ABS8CBQ6_9BURK</name>
<feature type="transmembrane region" description="Helical" evidence="7">
    <location>
        <begin position="161"/>
        <end position="177"/>
    </location>
</feature>
<feature type="transmembrane region" description="Helical" evidence="7">
    <location>
        <begin position="89"/>
        <end position="109"/>
    </location>
</feature>
<dbReference type="Pfam" id="PF01757">
    <property type="entry name" value="Acyl_transf_3"/>
    <property type="match status" value="1"/>
</dbReference>
<dbReference type="PANTHER" id="PTHR40074:SF2">
    <property type="entry name" value="O-ACETYLTRANSFERASE WECH"/>
    <property type="match status" value="1"/>
</dbReference>
<organism evidence="9 10">
    <name type="scientific">Mesopusillimonas faecipullorum</name>
    <dbReference type="NCBI Taxonomy" id="2755040"/>
    <lineage>
        <taxon>Bacteria</taxon>
        <taxon>Pseudomonadati</taxon>
        <taxon>Pseudomonadota</taxon>
        <taxon>Betaproteobacteria</taxon>
        <taxon>Burkholderiales</taxon>
        <taxon>Alcaligenaceae</taxon>
        <taxon>Mesopusillimonas</taxon>
    </lineage>
</organism>
<feature type="transmembrane region" description="Helical" evidence="7">
    <location>
        <begin position="12"/>
        <end position="32"/>
    </location>
</feature>
<evidence type="ECO:0000256" key="2">
    <source>
        <dbReference type="ARBA" id="ARBA00007400"/>
    </source>
</evidence>
<reference evidence="9 10" key="1">
    <citation type="submission" date="2020-07" db="EMBL/GenBank/DDBJ databases">
        <title>Pusillimonas sp. nov., isolated from poultry manure in Taiwan.</title>
        <authorList>
            <person name="Lin S.-Y."/>
            <person name="Tang Y.-S."/>
            <person name="Young C.-C."/>
        </authorList>
    </citation>
    <scope>NUCLEOTIDE SEQUENCE [LARGE SCALE GENOMIC DNA]</scope>
    <source>
        <strain evidence="9 10">CC-YST705</strain>
    </source>
</reference>
<evidence type="ECO:0000313" key="9">
    <source>
        <dbReference type="EMBL" id="MCB5363466.1"/>
    </source>
</evidence>
<dbReference type="InterPro" id="IPR002656">
    <property type="entry name" value="Acyl_transf_3_dom"/>
</dbReference>
<dbReference type="RefSeq" id="WP_226953813.1">
    <property type="nucleotide sequence ID" value="NZ_JACDXW010000003.1"/>
</dbReference>
<feature type="transmembrane region" description="Helical" evidence="7">
    <location>
        <begin position="129"/>
        <end position="152"/>
    </location>
</feature>
<feature type="transmembrane region" description="Helical" evidence="7">
    <location>
        <begin position="270"/>
        <end position="288"/>
    </location>
</feature>
<keyword evidence="9" id="KW-0012">Acyltransferase</keyword>
<dbReference type="GO" id="GO:0016746">
    <property type="term" value="F:acyltransferase activity"/>
    <property type="evidence" value="ECO:0007669"/>
    <property type="project" value="UniProtKB-KW"/>
</dbReference>
<comment type="similarity">
    <text evidence="2">Belongs to the acyltransferase 3 family.</text>
</comment>
<feature type="domain" description="Acyltransferase 3" evidence="8">
    <location>
        <begin position="10"/>
        <end position="326"/>
    </location>
</feature>
<keyword evidence="5 7" id="KW-1133">Transmembrane helix</keyword>
<evidence type="ECO:0000256" key="1">
    <source>
        <dbReference type="ARBA" id="ARBA00004651"/>
    </source>
</evidence>
<keyword evidence="9" id="KW-0808">Transferase</keyword>
<feature type="transmembrane region" description="Helical" evidence="7">
    <location>
        <begin position="183"/>
        <end position="202"/>
    </location>
</feature>
<feature type="transmembrane region" description="Helical" evidence="7">
    <location>
        <begin position="308"/>
        <end position="326"/>
    </location>
</feature>
<evidence type="ECO:0000313" key="10">
    <source>
        <dbReference type="Proteomes" id="UP000776983"/>
    </source>
</evidence>
<keyword evidence="3" id="KW-1003">Cell membrane</keyword>
<proteinExistence type="inferred from homology"/>
<keyword evidence="10" id="KW-1185">Reference proteome</keyword>
<feature type="transmembrane region" description="Helical" evidence="7">
    <location>
        <begin position="52"/>
        <end position="69"/>
    </location>
</feature>
<keyword evidence="4 7" id="KW-0812">Transmembrane</keyword>